<evidence type="ECO:0000256" key="5">
    <source>
        <dbReference type="ARBA" id="ARBA00022617"/>
    </source>
</evidence>
<organism evidence="15 16">
    <name type="scientific">Candidatus Desulfolinea nitratireducens</name>
    <dbReference type="NCBI Taxonomy" id="2841698"/>
    <lineage>
        <taxon>Bacteria</taxon>
        <taxon>Bacillati</taxon>
        <taxon>Chloroflexota</taxon>
        <taxon>Anaerolineae</taxon>
        <taxon>Anaerolineales</taxon>
        <taxon>Anaerolineales incertae sedis</taxon>
        <taxon>Candidatus Desulfolinea</taxon>
    </lineage>
</organism>
<dbReference type="Proteomes" id="UP000614469">
    <property type="component" value="Unassembled WGS sequence"/>
</dbReference>
<keyword evidence="7 12" id="KW-0479">Metal-binding</keyword>
<keyword evidence="8" id="KW-0249">Electron transport</keyword>
<dbReference type="Pfam" id="PF03264">
    <property type="entry name" value="Cytochrom_NNT"/>
    <property type="match status" value="1"/>
</dbReference>
<evidence type="ECO:0000256" key="3">
    <source>
        <dbReference type="ARBA" id="ARBA00022448"/>
    </source>
</evidence>
<name>A0A8J6TGZ2_9CHLR</name>
<dbReference type="Pfam" id="PF07635">
    <property type="entry name" value="PSCyt1"/>
    <property type="match status" value="1"/>
</dbReference>
<dbReference type="SUPFAM" id="SSF48695">
    <property type="entry name" value="Multiheme cytochromes"/>
    <property type="match status" value="1"/>
</dbReference>
<dbReference type="InterPro" id="IPR051174">
    <property type="entry name" value="Cytochrome_c-type_ET"/>
</dbReference>
<dbReference type="GO" id="GO:0005886">
    <property type="term" value="C:plasma membrane"/>
    <property type="evidence" value="ECO:0007669"/>
    <property type="project" value="UniProtKB-SubCell"/>
</dbReference>
<evidence type="ECO:0000256" key="8">
    <source>
        <dbReference type="ARBA" id="ARBA00022982"/>
    </source>
</evidence>
<dbReference type="InterPro" id="IPR011429">
    <property type="entry name" value="Cyt_c_Planctomycete-type"/>
</dbReference>
<dbReference type="Gene3D" id="1.10.3820.10">
    <property type="entry name" value="Di-heme elbow motif domain"/>
    <property type="match status" value="1"/>
</dbReference>
<keyword evidence="3" id="KW-0813">Transport</keyword>
<comment type="subcellular location">
    <subcellularLocation>
        <location evidence="1">Cell membrane</location>
    </subcellularLocation>
</comment>
<sequence length="565" mass="62059">MTKIRALVKKFFFPPDGSPRWMIILPYAILGVFTVILLIGGAYGWEYTNSSPFCGESCHTMPPEYAAYQVSPHAEVACVECHIGEAFIGSQIWRKAGDIKHIIALAFTTYEYPIYANNMRPSSFSCEQCHSPSKFSDDSLRKINHFDDDESNTPSSIYLVLKTGGGSEREGLGRGIHWHIENDVFYYAADSREQSIPYVRVVGEDGSFDEYIDIESDYDSTFFKDSELKKMDCITCHNRISHRIYTPSESMDAVLMRMVVDSKIPNIHNKGVEVLSGDYATQEEGLAGIASLTDYYKENHSDYYVANKGKIETAVEEIQQVYTDSVFIEQEVDWDSHASNMGHTNTPGCFRCHDGKHLNEKAEAVRLECNLCHSIPVVVGPNDFLANINMNRGVEPESHLNTNWISLHNETFDQTCASCHTTEDVGGTSNTSFCSNSACHGSVIDFTGFDAPGLREILADQLPTPVPTPVAAPASSAGPPTYAAIIEPIFALCTACHNQAVASAGLDLSSYAGLMAGGDNGDVVLVGDGANSLLIEIQTGKHFANITSQQLELLAEWIDEGALDN</sequence>
<dbReference type="PANTHER" id="PTHR30333">
    <property type="entry name" value="CYTOCHROME C-TYPE PROTEIN"/>
    <property type="match status" value="1"/>
</dbReference>
<evidence type="ECO:0000313" key="16">
    <source>
        <dbReference type="Proteomes" id="UP000614469"/>
    </source>
</evidence>
<dbReference type="GO" id="GO:0009061">
    <property type="term" value="P:anaerobic respiration"/>
    <property type="evidence" value="ECO:0007669"/>
    <property type="project" value="TreeGrafter"/>
</dbReference>
<gene>
    <name evidence="15" type="ORF">H8E29_01890</name>
</gene>
<evidence type="ECO:0000256" key="13">
    <source>
        <dbReference type="SAM" id="Phobius"/>
    </source>
</evidence>
<dbReference type="InterPro" id="IPR038266">
    <property type="entry name" value="NapC/NirT_cytc_sf"/>
</dbReference>
<evidence type="ECO:0000256" key="6">
    <source>
        <dbReference type="ARBA" id="ARBA00022692"/>
    </source>
</evidence>
<evidence type="ECO:0000256" key="12">
    <source>
        <dbReference type="PROSITE-ProRule" id="PRU00433"/>
    </source>
</evidence>
<protein>
    <submittedName>
        <fullName evidence="15">NapC/NirT family cytochrome c</fullName>
    </submittedName>
</protein>
<evidence type="ECO:0000256" key="9">
    <source>
        <dbReference type="ARBA" id="ARBA00022989"/>
    </source>
</evidence>
<keyword evidence="4" id="KW-1003">Cell membrane</keyword>
<evidence type="ECO:0000256" key="1">
    <source>
        <dbReference type="ARBA" id="ARBA00004236"/>
    </source>
</evidence>
<feature type="domain" description="Cytochrome c" evidence="14">
    <location>
        <begin position="473"/>
        <end position="562"/>
    </location>
</feature>
<dbReference type="AlphaFoldDB" id="A0A8J6TGZ2"/>
<keyword evidence="11 13" id="KW-0472">Membrane</keyword>
<proteinExistence type="inferred from homology"/>
<evidence type="ECO:0000259" key="14">
    <source>
        <dbReference type="PROSITE" id="PS51007"/>
    </source>
</evidence>
<keyword evidence="6 13" id="KW-0812">Transmembrane</keyword>
<dbReference type="InterPro" id="IPR036280">
    <property type="entry name" value="Multihaem_cyt_sf"/>
</dbReference>
<keyword evidence="10 12" id="KW-0408">Iron</keyword>
<dbReference type="PANTHER" id="PTHR30333:SF1">
    <property type="entry name" value="CYTOCHROME C-TYPE PROTEIN NAPC"/>
    <property type="match status" value="1"/>
</dbReference>
<dbReference type="GO" id="GO:0046872">
    <property type="term" value="F:metal ion binding"/>
    <property type="evidence" value="ECO:0007669"/>
    <property type="project" value="UniProtKB-KW"/>
</dbReference>
<evidence type="ECO:0000256" key="7">
    <source>
        <dbReference type="ARBA" id="ARBA00022723"/>
    </source>
</evidence>
<dbReference type="InterPro" id="IPR005126">
    <property type="entry name" value="NapC/NirT_cyt_c_N"/>
</dbReference>
<keyword evidence="5 12" id="KW-0349">Heme</keyword>
<dbReference type="InterPro" id="IPR009056">
    <property type="entry name" value="Cyt_c-like_dom"/>
</dbReference>
<comment type="caution">
    <text evidence="15">The sequence shown here is derived from an EMBL/GenBank/DDBJ whole genome shotgun (WGS) entry which is preliminary data.</text>
</comment>
<feature type="transmembrane region" description="Helical" evidence="13">
    <location>
        <begin position="21"/>
        <end position="45"/>
    </location>
</feature>
<dbReference type="EMBL" id="JACNJN010000037">
    <property type="protein sequence ID" value="MBC8333990.1"/>
    <property type="molecule type" value="Genomic_DNA"/>
</dbReference>
<comment type="similarity">
    <text evidence="2">Belongs to the NapC/NirT/NrfH family.</text>
</comment>
<keyword evidence="9 13" id="KW-1133">Transmembrane helix</keyword>
<reference evidence="15 16" key="1">
    <citation type="submission" date="2020-08" db="EMBL/GenBank/DDBJ databases">
        <title>Bridging the membrane lipid divide: bacteria of the FCB group superphylum have the potential to synthesize archaeal ether lipids.</title>
        <authorList>
            <person name="Villanueva L."/>
            <person name="Von Meijenfeldt F.A.B."/>
            <person name="Westbye A.B."/>
            <person name="Yadav S."/>
            <person name="Hopmans E.C."/>
            <person name="Dutilh B.E."/>
            <person name="Sinninghe Damste J.S."/>
        </authorList>
    </citation>
    <scope>NUCLEOTIDE SEQUENCE [LARGE SCALE GENOMIC DNA]</scope>
    <source>
        <strain evidence="15">NIOZ-UU36</strain>
    </source>
</reference>
<accession>A0A8J6TGZ2</accession>
<dbReference type="PROSITE" id="PS51007">
    <property type="entry name" value="CYTC"/>
    <property type="match status" value="1"/>
</dbReference>
<evidence type="ECO:0000256" key="11">
    <source>
        <dbReference type="ARBA" id="ARBA00023136"/>
    </source>
</evidence>
<evidence type="ECO:0000256" key="10">
    <source>
        <dbReference type="ARBA" id="ARBA00023004"/>
    </source>
</evidence>
<dbReference type="GO" id="GO:0020037">
    <property type="term" value="F:heme binding"/>
    <property type="evidence" value="ECO:0007669"/>
    <property type="project" value="InterPro"/>
</dbReference>
<evidence type="ECO:0000256" key="2">
    <source>
        <dbReference type="ARBA" id="ARBA00007395"/>
    </source>
</evidence>
<evidence type="ECO:0000313" key="15">
    <source>
        <dbReference type="EMBL" id="MBC8333990.1"/>
    </source>
</evidence>
<dbReference type="GO" id="GO:0009055">
    <property type="term" value="F:electron transfer activity"/>
    <property type="evidence" value="ECO:0007669"/>
    <property type="project" value="InterPro"/>
</dbReference>
<evidence type="ECO:0000256" key="4">
    <source>
        <dbReference type="ARBA" id="ARBA00022475"/>
    </source>
</evidence>